<dbReference type="InterPro" id="IPR011990">
    <property type="entry name" value="TPR-like_helical_dom_sf"/>
</dbReference>
<dbReference type="InterPro" id="IPR027417">
    <property type="entry name" value="P-loop_NTPase"/>
</dbReference>
<dbReference type="InterPro" id="IPR003593">
    <property type="entry name" value="AAA+_ATPase"/>
</dbReference>
<dbReference type="Pfam" id="PF00004">
    <property type="entry name" value="AAA"/>
    <property type="match status" value="1"/>
</dbReference>
<evidence type="ECO:0000256" key="3">
    <source>
        <dbReference type="ARBA" id="ARBA00022490"/>
    </source>
</evidence>
<comment type="similarity">
    <text evidence="2">Belongs to the CbxX/CfxQ family.</text>
</comment>
<organism evidence="7 8">
    <name type="scientific">Tsukamurella pseudospumae</name>
    <dbReference type="NCBI Taxonomy" id="239498"/>
    <lineage>
        <taxon>Bacteria</taxon>
        <taxon>Bacillati</taxon>
        <taxon>Actinomycetota</taxon>
        <taxon>Actinomycetes</taxon>
        <taxon>Mycobacteriales</taxon>
        <taxon>Tsukamurellaceae</taxon>
        <taxon>Tsukamurella</taxon>
    </lineage>
</organism>
<dbReference type="Pfam" id="PF21545">
    <property type="entry name" value="T7SS_EccA1_N"/>
    <property type="match status" value="1"/>
</dbReference>
<dbReference type="SUPFAM" id="SSF52540">
    <property type="entry name" value="P-loop containing nucleoside triphosphate hydrolases"/>
    <property type="match status" value="1"/>
</dbReference>
<dbReference type="RefSeq" id="WP_068744347.1">
    <property type="nucleotide sequence ID" value="NZ_LSRE01000009.1"/>
</dbReference>
<dbReference type="Gene3D" id="1.25.40.10">
    <property type="entry name" value="Tetratricopeptide repeat domain"/>
    <property type="match status" value="1"/>
</dbReference>
<evidence type="ECO:0000313" key="7">
    <source>
        <dbReference type="EMBL" id="KXO99625.1"/>
    </source>
</evidence>
<dbReference type="PANTHER" id="PTHR43392:SF2">
    <property type="entry name" value="AAA-TYPE ATPASE FAMILY PROTEIN _ ANKYRIN REPEAT FAMILY PROTEIN"/>
    <property type="match status" value="1"/>
</dbReference>
<dbReference type="InterPro" id="IPR050773">
    <property type="entry name" value="CbxX/CfxQ_RuBisCO_ESX"/>
</dbReference>
<sequence length="570" mass="59585">MTRSASTTQPSLHALQAFRAGISALGIRFGEFEAAARDTALARRAFEAATTADPAMADAWLGRAAAGESTAEVLAALHRTADAIGAAARRVGLPPGALSTVFSTGLYVDHPLRDAATAHVAYAARLLADGAPDEAVRVLDAAPRCPVERYQRAVTAARTRRWPDVLTALDGHAGWGDPVLGAAAATIAGSAAAQLGRFAEATRLLTVAAEGPVPGAAAAARYCHALVLREQGEEDRARELLERAAPSYPPAEAALRDPGHRLVLENPAALEDAAGAAPDDGADLLAEAAAELDRQVGLREVKEQVARLRTTMQLARVRADRGLASGSRSLHLAFTGPPGTGKTTVARIVARMYRGLGLLASDTVVECSRRDLVGQYLGATAQKTSAVIDSALDGVLFIDEAYTLVQEGLTGGDAFGQEAIDTLLARMENDRDRLVVIVAGYDAEIDRFLGSNEGLASRFARRIRFPGYTPGELAEIGAALARSRDAVLTGDAAAVLEACCAGVVDRLDRLGNGRFVRNVIEAAEEERELRLADSGIDLADIDEAALMRIEATDMARALDGVLGAGAPAIS</sequence>
<accession>A0A137ZN88</accession>
<protein>
    <submittedName>
        <fullName evidence="7">Type VII secretion AAA-ATPase EccA</fullName>
    </submittedName>
</protein>
<evidence type="ECO:0000256" key="1">
    <source>
        <dbReference type="ARBA" id="ARBA00004496"/>
    </source>
</evidence>
<reference evidence="7 8" key="1">
    <citation type="submission" date="2016-02" db="EMBL/GenBank/DDBJ databases">
        <authorList>
            <person name="Teng J.L."/>
            <person name="Tang Y."/>
            <person name="Huang Y."/>
            <person name="Guo F."/>
            <person name="Wei W."/>
            <person name="Chen J.H."/>
            <person name="Wong S.Y."/>
            <person name="Lau S.K."/>
            <person name="Woo P.C."/>
        </authorList>
    </citation>
    <scope>NUCLEOTIDE SEQUENCE [LARGE SCALE GENOMIC DNA]</scope>
    <source>
        <strain evidence="7 8">JCM 13375</strain>
    </source>
</reference>
<dbReference type="InterPro" id="IPR041627">
    <property type="entry name" value="AAA_lid_6"/>
</dbReference>
<dbReference type="InterPro" id="IPR000641">
    <property type="entry name" value="CbxX/CfxQ"/>
</dbReference>
<dbReference type="NCBIfam" id="TIGR03922">
    <property type="entry name" value="T7SS_EccA"/>
    <property type="match status" value="1"/>
</dbReference>
<name>A0A137ZN88_9ACTN</name>
<evidence type="ECO:0000256" key="2">
    <source>
        <dbReference type="ARBA" id="ARBA00010378"/>
    </source>
</evidence>
<evidence type="ECO:0000256" key="4">
    <source>
        <dbReference type="ARBA" id="ARBA00022741"/>
    </source>
</evidence>
<keyword evidence="5" id="KW-0067">ATP-binding</keyword>
<comment type="caution">
    <text evidence="7">The sequence shown here is derived from an EMBL/GenBank/DDBJ whole genome shotgun (WGS) entry which is preliminary data.</text>
</comment>
<dbReference type="InterPro" id="IPR049078">
    <property type="entry name" value="T7SS_EccA1-like_N"/>
</dbReference>
<dbReference type="Gene3D" id="3.40.50.300">
    <property type="entry name" value="P-loop containing nucleotide triphosphate hydrolases"/>
    <property type="match status" value="1"/>
</dbReference>
<dbReference type="Proteomes" id="UP000070409">
    <property type="component" value="Unassembled WGS sequence"/>
</dbReference>
<evidence type="ECO:0000259" key="6">
    <source>
        <dbReference type="SMART" id="SM00382"/>
    </source>
</evidence>
<gene>
    <name evidence="7" type="ORF">AXK61_16650</name>
</gene>
<dbReference type="PANTHER" id="PTHR43392">
    <property type="entry name" value="AAA-TYPE ATPASE FAMILY PROTEIN / ANKYRIN REPEAT FAMILY PROTEIN"/>
    <property type="match status" value="1"/>
</dbReference>
<proteinExistence type="inferred from homology"/>
<comment type="subcellular location">
    <subcellularLocation>
        <location evidence="1">Cytoplasm</location>
    </subcellularLocation>
</comment>
<dbReference type="InterPro" id="IPR003959">
    <property type="entry name" value="ATPase_AAA_core"/>
</dbReference>
<dbReference type="EMBL" id="LSRE01000009">
    <property type="protein sequence ID" value="KXO99625.1"/>
    <property type="molecule type" value="Genomic_DNA"/>
</dbReference>
<evidence type="ECO:0000256" key="5">
    <source>
        <dbReference type="ARBA" id="ARBA00022840"/>
    </source>
</evidence>
<feature type="domain" description="AAA+ ATPase" evidence="6">
    <location>
        <begin position="328"/>
        <end position="469"/>
    </location>
</feature>
<dbReference type="InterPro" id="IPR023835">
    <property type="entry name" value="T7SS_EccA"/>
</dbReference>
<keyword evidence="3" id="KW-0963">Cytoplasm</keyword>
<dbReference type="PRINTS" id="PR00819">
    <property type="entry name" value="CBXCFQXSUPER"/>
</dbReference>
<dbReference type="Pfam" id="PF17866">
    <property type="entry name" value="AAA_lid_6"/>
    <property type="match status" value="1"/>
</dbReference>
<keyword evidence="4" id="KW-0547">Nucleotide-binding</keyword>
<dbReference type="CDD" id="cd00009">
    <property type="entry name" value="AAA"/>
    <property type="match status" value="1"/>
</dbReference>
<dbReference type="SMART" id="SM00382">
    <property type="entry name" value="AAA"/>
    <property type="match status" value="1"/>
</dbReference>
<evidence type="ECO:0000313" key="8">
    <source>
        <dbReference type="Proteomes" id="UP000070409"/>
    </source>
</evidence>
<keyword evidence="8" id="KW-1185">Reference proteome</keyword>
<dbReference type="Gene3D" id="1.10.8.60">
    <property type="match status" value="1"/>
</dbReference>